<dbReference type="SUPFAM" id="SSF54980">
    <property type="entry name" value="EF-G C-terminal domain-like"/>
    <property type="match status" value="1"/>
</dbReference>
<dbReference type="Pfam" id="PF09186">
    <property type="entry name" value="DUF1949"/>
    <property type="match status" value="1"/>
</dbReference>
<dbReference type="SUPFAM" id="SSF54211">
    <property type="entry name" value="Ribosomal protein S5 domain 2-like"/>
    <property type="match status" value="1"/>
</dbReference>
<dbReference type="InterPro" id="IPR001498">
    <property type="entry name" value="Impact_N"/>
</dbReference>
<evidence type="ECO:0000256" key="1">
    <source>
        <dbReference type="ARBA" id="ARBA00007665"/>
    </source>
</evidence>
<dbReference type="Gene3D" id="3.30.70.240">
    <property type="match status" value="1"/>
</dbReference>
<evidence type="ECO:0000313" key="4">
    <source>
        <dbReference type="EMBL" id="TDQ48655.1"/>
    </source>
</evidence>
<dbReference type="InterPro" id="IPR036956">
    <property type="entry name" value="Impact_N_sf"/>
</dbReference>
<name>A0A4R6UTJ5_9GAMM</name>
<sequence length="199" mass="22231">MQTPTSSVRLETEVKKSRFIASLAPADSIDQAEQFIADCRRQFSDATHNTYAYTIGGKNLAQSACSDDGEVSGTAGRPMLNILQHAPLTNVVLVVTRYYGGTLLGTGGLLRAYQQAAQLAVQQVEKQAYKTMMTVSLRFAYPLEPQLRYLLPQYQANLVGCQHREQVQFDLELPLELWPEFERCLVQISRGELEICTNP</sequence>
<dbReference type="Gene3D" id="3.30.230.30">
    <property type="entry name" value="Impact, N-terminal domain"/>
    <property type="match status" value="1"/>
</dbReference>
<dbReference type="InterPro" id="IPR015796">
    <property type="entry name" value="Impact_YigZ-like"/>
</dbReference>
<dbReference type="PROSITE" id="PS00910">
    <property type="entry name" value="UPF0029"/>
    <property type="match status" value="1"/>
</dbReference>
<dbReference type="GO" id="GO:0005737">
    <property type="term" value="C:cytoplasm"/>
    <property type="evidence" value="ECO:0007669"/>
    <property type="project" value="TreeGrafter"/>
</dbReference>
<dbReference type="PANTHER" id="PTHR16301">
    <property type="entry name" value="IMPACT-RELATED"/>
    <property type="match status" value="1"/>
</dbReference>
<comment type="similarity">
    <text evidence="1">Belongs to the IMPACT family.</text>
</comment>
<dbReference type="NCBIfam" id="TIGR00257">
    <property type="entry name" value="IMPACT_YIGZ"/>
    <property type="match status" value="1"/>
</dbReference>
<feature type="domain" description="UPF0029" evidence="3">
    <location>
        <begin position="137"/>
        <end position="191"/>
    </location>
</feature>
<dbReference type="RefSeq" id="WP_157591198.1">
    <property type="nucleotide sequence ID" value="NZ_CP037953.1"/>
</dbReference>
<dbReference type="PANTHER" id="PTHR16301:SF20">
    <property type="entry name" value="IMPACT FAMILY MEMBER YIGZ"/>
    <property type="match status" value="1"/>
</dbReference>
<accession>A0A4R6UTJ5</accession>
<dbReference type="InterPro" id="IPR035647">
    <property type="entry name" value="EFG_III/V"/>
</dbReference>
<dbReference type="InterPro" id="IPR023582">
    <property type="entry name" value="Impact"/>
</dbReference>
<dbReference type="InterPro" id="IPR015269">
    <property type="entry name" value="UPF0029_Impact_C"/>
</dbReference>
<dbReference type="GO" id="GO:0017111">
    <property type="term" value="F:ribonucleoside triphosphate phosphatase activity"/>
    <property type="evidence" value="ECO:0007669"/>
    <property type="project" value="UniProtKB-ARBA"/>
</dbReference>
<organism evidence="4 5">
    <name type="scientific">Permianibacter aggregans</name>
    <dbReference type="NCBI Taxonomy" id="1510150"/>
    <lineage>
        <taxon>Bacteria</taxon>
        <taxon>Pseudomonadati</taxon>
        <taxon>Pseudomonadota</taxon>
        <taxon>Gammaproteobacteria</taxon>
        <taxon>Pseudomonadales</taxon>
        <taxon>Pseudomonadaceae</taxon>
        <taxon>Permianibacter</taxon>
    </lineage>
</organism>
<comment type="caution">
    <text evidence="4">The sequence shown here is derived from an EMBL/GenBank/DDBJ whole genome shotgun (WGS) entry which is preliminary data.</text>
</comment>
<dbReference type="Pfam" id="PF01205">
    <property type="entry name" value="Impact_N"/>
    <property type="match status" value="1"/>
</dbReference>
<dbReference type="GO" id="GO:0032561">
    <property type="term" value="F:guanyl ribonucleotide binding"/>
    <property type="evidence" value="ECO:0007669"/>
    <property type="project" value="UniProtKB-ARBA"/>
</dbReference>
<dbReference type="Proteomes" id="UP000295375">
    <property type="component" value="Unassembled WGS sequence"/>
</dbReference>
<dbReference type="GO" id="GO:0006446">
    <property type="term" value="P:regulation of translational initiation"/>
    <property type="evidence" value="ECO:0007669"/>
    <property type="project" value="TreeGrafter"/>
</dbReference>
<evidence type="ECO:0000313" key="5">
    <source>
        <dbReference type="Proteomes" id="UP000295375"/>
    </source>
</evidence>
<keyword evidence="5" id="KW-1185">Reference proteome</keyword>
<dbReference type="EMBL" id="SNYM01000006">
    <property type="protein sequence ID" value="TDQ48655.1"/>
    <property type="molecule type" value="Genomic_DNA"/>
</dbReference>
<gene>
    <name evidence="4" type="ORF">EV696_10695</name>
</gene>
<dbReference type="GO" id="GO:0043168">
    <property type="term" value="F:anion binding"/>
    <property type="evidence" value="ECO:0007669"/>
    <property type="project" value="UniProtKB-ARBA"/>
</dbReference>
<evidence type="ECO:0000259" key="3">
    <source>
        <dbReference type="Pfam" id="PF09186"/>
    </source>
</evidence>
<proteinExistence type="inferred from homology"/>
<feature type="domain" description="Impact N-terminal" evidence="2">
    <location>
        <begin position="15"/>
        <end position="120"/>
    </location>
</feature>
<evidence type="ECO:0000259" key="2">
    <source>
        <dbReference type="Pfam" id="PF01205"/>
    </source>
</evidence>
<dbReference type="InterPro" id="IPR020568">
    <property type="entry name" value="Ribosomal_Su5_D2-typ_SF"/>
</dbReference>
<reference evidence="4 5" key="1">
    <citation type="submission" date="2019-03" db="EMBL/GenBank/DDBJ databases">
        <title>Genomic Encyclopedia of Type Strains, Phase IV (KMG-IV): sequencing the most valuable type-strain genomes for metagenomic binning, comparative biology and taxonomic classification.</title>
        <authorList>
            <person name="Goeker M."/>
        </authorList>
    </citation>
    <scope>NUCLEOTIDE SEQUENCE [LARGE SCALE GENOMIC DNA]</scope>
    <source>
        <strain evidence="4 5">DSM 103792</strain>
    </source>
</reference>
<protein>
    <submittedName>
        <fullName evidence="4">Putative YigZ family protein</fullName>
    </submittedName>
</protein>
<dbReference type="InterPro" id="IPR020569">
    <property type="entry name" value="UPF0029_Impact_CS"/>
</dbReference>
<dbReference type="AlphaFoldDB" id="A0A4R6UTJ5"/>